<keyword evidence="2" id="KW-0472">Membrane</keyword>
<sequence>MCQPEYVQRKQGSASGSPRSHPTMAVVIAISQFLFLLVCWRSFSKMFRSHFVSSTNTPYLPLFVIRA</sequence>
<reference evidence="3" key="1">
    <citation type="submission" date="2014-12" db="EMBL/GenBank/DDBJ databases">
        <title>Insight into the proteome of Arion vulgaris.</title>
        <authorList>
            <person name="Aradska J."/>
            <person name="Bulat T."/>
            <person name="Smidak R."/>
            <person name="Sarate P."/>
            <person name="Gangsoo J."/>
            <person name="Sialana F."/>
            <person name="Bilban M."/>
            <person name="Lubec G."/>
        </authorList>
    </citation>
    <scope>NUCLEOTIDE SEQUENCE</scope>
    <source>
        <tissue evidence="3">Skin</tissue>
    </source>
</reference>
<dbReference type="AlphaFoldDB" id="A0A0B6YAB8"/>
<evidence type="ECO:0000256" key="2">
    <source>
        <dbReference type="SAM" id="Phobius"/>
    </source>
</evidence>
<keyword evidence="2" id="KW-0812">Transmembrane</keyword>
<gene>
    <name evidence="3" type="primary">ORF19763</name>
</gene>
<feature type="compositionally biased region" description="Polar residues" evidence="1">
    <location>
        <begin position="10"/>
        <end position="20"/>
    </location>
</feature>
<keyword evidence="2" id="KW-1133">Transmembrane helix</keyword>
<feature type="region of interest" description="Disordered" evidence="1">
    <location>
        <begin position="1"/>
        <end position="21"/>
    </location>
</feature>
<accession>A0A0B6YAB8</accession>
<proteinExistence type="predicted"/>
<name>A0A0B6YAB8_9EUPU</name>
<evidence type="ECO:0000313" key="3">
    <source>
        <dbReference type="EMBL" id="CEK53287.1"/>
    </source>
</evidence>
<organism evidence="3">
    <name type="scientific">Arion vulgaris</name>
    <dbReference type="NCBI Taxonomy" id="1028688"/>
    <lineage>
        <taxon>Eukaryota</taxon>
        <taxon>Metazoa</taxon>
        <taxon>Spiralia</taxon>
        <taxon>Lophotrochozoa</taxon>
        <taxon>Mollusca</taxon>
        <taxon>Gastropoda</taxon>
        <taxon>Heterobranchia</taxon>
        <taxon>Euthyneura</taxon>
        <taxon>Panpulmonata</taxon>
        <taxon>Eupulmonata</taxon>
        <taxon>Stylommatophora</taxon>
        <taxon>Helicina</taxon>
        <taxon>Arionoidea</taxon>
        <taxon>Arionidae</taxon>
        <taxon>Arion</taxon>
    </lineage>
</organism>
<feature type="non-terminal residue" evidence="3">
    <location>
        <position position="67"/>
    </location>
</feature>
<protein>
    <submittedName>
        <fullName evidence="3">Uncharacterized protein</fullName>
    </submittedName>
</protein>
<feature type="transmembrane region" description="Helical" evidence="2">
    <location>
        <begin position="20"/>
        <end position="40"/>
    </location>
</feature>
<dbReference type="EMBL" id="HACG01006422">
    <property type="protein sequence ID" value="CEK53287.1"/>
    <property type="molecule type" value="Transcribed_RNA"/>
</dbReference>
<evidence type="ECO:0000256" key="1">
    <source>
        <dbReference type="SAM" id="MobiDB-lite"/>
    </source>
</evidence>